<proteinExistence type="predicted"/>
<gene>
    <name evidence="1" type="ORF">AC578_8428</name>
</gene>
<dbReference type="Proteomes" id="UP000070133">
    <property type="component" value="Unassembled WGS sequence"/>
</dbReference>
<name>A0A139HS02_9PEZI</name>
<protein>
    <submittedName>
        <fullName evidence="1">Uncharacterized protein</fullName>
    </submittedName>
</protein>
<comment type="caution">
    <text evidence="1">The sequence shown here is derived from an EMBL/GenBank/DDBJ whole genome shotgun (WGS) entry which is preliminary data.</text>
</comment>
<dbReference type="STRING" id="321146.A0A139HS02"/>
<sequence>MTGQELIGGLQIEVTPGPPRTWTVVPLLSSRPLSKSTMASHRTNNVLVIEEGRSKISDLVHVVLLRRGGSGGRIRQTIKQDCYNPACWEPLPGTIFNVQIINSEQFGLITGEEPSESPITAKAYAKAGLPYIKIYDETVTGIVGNLDGVMSVNMMDHIGCKTAEKVKASEEVNEVFKNRLMALDEAGNKTGFRTVHDIEHEHEAIAIGREHEWDVQVGLLNVMRQSALKEESSPYCSMKRRYQGMPATRSM</sequence>
<organism evidence="1 2">
    <name type="scientific">Pseudocercospora eumusae</name>
    <dbReference type="NCBI Taxonomy" id="321146"/>
    <lineage>
        <taxon>Eukaryota</taxon>
        <taxon>Fungi</taxon>
        <taxon>Dikarya</taxon>
        <taxon>Ascomycota</taxon>
        <taxon>Pezizomycotina</taxon>
        <taxon>Dothideomycetes</taxon>
        <taxon>Dothideomycetidae</taxon>
        <taxon>Mycosphaerellales</taxon>
        <taxon>Mycosphaerellaceae</taxon>
        <taxon>Pseudocercospora</taxon>
    </lineage>
</organism>
<reference evidence="1 2" key="1">
    <citation type="submission" date="2015-07" db="EMBL/GenBank/DDBJ databases">
        <title>Comparative genomics of the Sigatoka disease complex on banana suggests a link between parallel evolutionary changes in Pseudocercospora fijiensis and Pseudocercospora eumusae and increased virulence on the banana host.</title>
        <authorList>
            <person name="Chang T.-C."/>
            <person name="Salvucci A."/>
            <person name="Crous P.W."/>
            <person name="Stergiopoulos I."/>
        </authorList>
    </citation>
    <scope>NUCLEOTIDE SEQUENCE [LARGE SCALE GENOMIC DNA]</scope>
    <source>
        <strain evidence="1 2">CBS 114824</strain>
    </source>
</reference>
<dbReference type="OrthoDB" id="428577at2759"/>
<accession>A0A139HS02</accession>
<keyword evidence="2" id="KW-1185">Reference proteome</keyword>
<evidence type="ECO:0000313" key="2">
    <source>
        <dbReference type="Proteomes" id="UP000070133"/>
    </source>
</evidence>
<dbReference type="EMBL" id="LFZN01000014">
    <property type="protein sequence ID" value="KXT05265.1"/>
    <property type="molecule type" value="Genomic_DNA"/>
</dbReference>
<evidence type="ECO:0000313" key="1">
    <source>
        <dbReference type="EMBL" id="KXT05265.1"/>
    </source>
</evidence>
<dbReference type="AlphaFoldDB" id="A0A139HS02"/>